<dbReference type="EMBL" id="JAQQWN010000006">
    <property type="protein sequence ID" value="KAK8080050.1"/>
    <property type="molecule type" value="Genomic_DNA"/>
</dbReference>
<feature type="region of interest" description="Disordered" evidence="1">
    <location>
        <begin position="1"/>
        <end position="38"/>
    </location>
</feature>
<proteinExistence type="predicted"/>
<dbReference type="RefSeq" id="XP_066667525.1">
    <property type="nucleotide sequence ID" value="XM_066812183.1"/>
</dbReference>
<keyword evidence="3" id="KW-1185">Reference proteome</keyword>
<gene>
    <name evidence="2" type="ORF">PG997_007868</name>
</gene>
<feature type="compositionally biased region" description="Polar residues" evidence="1">
    <location>
        <begin position="1"/>
        <end position="14"/>
    </location>
</feature>
<sequence length="271" mass="30418">MPSHSTLRPTAQPFQPSMSRQQQHQQSPGPAPAPYQATHQQPANMWAYYTPPRPQWTFRSRVAYEILRNLRYPEELSRCIAGTWSGIRSPKGFDKALWNEANANLLDKYPVWMDGGGEENKLRAFYATERNKRLADERAREKKRAAPWKQKAEEPNKPNEAEDWIEGFNAETQHQLAELDTETGAVQDAPPSPSAGPADSPSHGHVEEEEEEENVMTAAAPHAEAAEAPEMPAEEEEPADQSQQTPEHSSGAQGDNASFGELFRDMMRARC</sequence>
<comment type="caution">
    <text evidence="2">The sequence shown here is derived from an EMBL/GenBank/DDBJ whole genome shotgun (WGS) entry which is preliminary data.</text>
</comment>
<feature type="region of interest" description="Disordered" evidence="1">
    <location>
        <begin position="133"/>
        <end position="271"/>
    </location>
</feature>
<name>A0ABR1W978_9PEZI</name>
<evidence type="ECO:0000313" key="3">
    <source>
        <dbReference type="Proteomes" id="UP001433268"/>
    </source>
</evidence>
<feature type="compositionally biased region" description="Low complexity" evidence="1">
    <location>
        <begin position="15"/>
        <end position="28"/>
    </location>
</feature>
<feature type="compositionally biased region" description="Low complexity" evidence="1">
    <location>
        <begin position="218"/>
        <end position="231"/>
    </location>
</feature>
<protein>
    <recommendedName>
        <fullName evidence="4">HMG box domain-containing protein</fullName>
    </recommendedName>
</protein>
<accession>A0ABR1W978</accession>
<evidence type="ECO:0008006" key="4">
    <source>
        <dbReference type="Google" id="ProtNLM"/>
    </source>
</evidence>
<dbReference type="GeneID" id="92045243"/>
<reference evidence="2 3" key="1">
    <citation type="submission" date="2023-01" db="EMBL/GenBank/DDBJ databases">
        <title>Analysis of 21 Apiospora genomes using comparative genomics revels a genus with tremendous synthesis potential of carbohydrate active enzymes and secondary metabolites.</title>
        <authorList>
            <person name="Sorensen T."/>
        </authorList>
    </citation>
    <scope>NUCLEOTIDE SEQUENCE [LARGE SCALE GENOMIC DNA]</scope>
    <source>
        <strain evidence="2 3">CBS 114990</strain>
    </source>
</reference>
<evidence type="ECO:0000313" key="2">
    <source>
        <dbReference type="EMBL" id="KAK8080050.1"/>
    </source>
</evidence>
<dbReference type="Proteomes" id="UP001433268">
    <property type="component" value="Unassembled WGS sequence"/>
</dbReference>
<feature type="compositionally biased region" description="Polar residues" evidence="1">
    <location>
        <begin position="240"/>
        <end position="256"/>
    </location>
</feature>
<feature type="compositionally biased region" description="Basic and acidic residues" evidence="1">
    <location>
        <begin position="150"/>
        <end position="160"/>
    </location>
</feature>
<feature type="compositionally biased region" description="Basic and acidic residues" evidence="1">
    <location>
        <begin position="262"/>
        <end position="271"/>
    </location>
</feature>
<organism evidence="2 3">
    <name type="scientific">Apiospora hydei</name>
    <dbReference type="NCBI Taxonomy" id="1337664"/>
    <lineage>
        <taxon>Eukaryota</taxon>
        <taxon>Fungi</taxon>
        <taxon>Dikarya</taxon>
        <taxon>Ascomycota</taxon>
        <taxon>Pezizomycotina</taxon>
        <taxon>Sordariomycetes</taxon>
        <taxon>Xylariomycetidae</taxon>
        <taxon>Amphisphaeriales</taxon>
        <taxon>Apiosporaceae</taxon>
        <taxon>Apiospora</taxon>
    </lineage>
</organism>
<evidence type="ECO:0000256" key="1">
    <source>
        <dbReference type="SAM" id="MobiDB-lite"/>
    </source>
</evidence>